<proteinExistence type="predicted"/>
<dbReference type="Pfam" id="PF00567">
    <property type="entry name" value="TUDOR"/>
    <property type="match status" value="1"/>
</dbReference>
<organism evidence="3 4">
    <name type="scientific">Hymenochirus boettgeri</name>
    <name type="common">Congo dwarf clawed frog</name>
    <dbReference type="NCBI Taxonomy" id="247094"/>
    <lineage>
        <taxon>Eukaryota</taxon>
        <taxon>Metazoa</taxon>
        <taxon>Chordata</taxon>
        <taxon>Craniata</taxon>
        <taxon>Vertebrata</taxon>
        <taxon>Euteleostomi</taxon>
        <taxon>Amphibia</taxon>
        <taxon>Batrachia</taxon>
        <taxon>Anura</taxon>
        <taxon>Pipoidea</taxon>
        <taxon>Pipidae</taxon>
        <taxon>Pipinae</taxon>
        <taxon>Hymenochirus</taxon>
    </lineage>
</organism>
<feature type="region of interest" description="Disordered" evidence="1">
    <location>
        <begin position="151"/>
        <end position="188"/>
    </location>
</feature>
<evidence type="ECO:0000256" key="1">
    <source>
        <dbReference type="SAM" id="MobiDB-lite"/>
    </source>
</evidence>
<evidence type="ECO:0000313" key="4">
    <source>
        <dbReference type="Proteomes" id="UP000812440"/>
    </source>
</evidence>
<dbReference type="OrthoDB" id="9989103at2759"/>
<feature type="domain" description="Tudor" evidence="2">
    <location>
        <begin position="1"/>
        <end position="29"/>
    </location>
</feature>
<keyword evidence="4" id="KW-1185">Reference proteome</keyword>
<evidence type="ECO:0000259" key="2">
    <source>
        <dbReference type="PROSITE" id="PS50304"/>
    </source>
</evidence>
<dbReference type="InterPro" id="IPR002999">
    <property type="entry name" value="Tudor"/>
</dbReference>
<accession>A0A8T2JTS1</accession>
<dbReference type="PANTHER" id="PTHR16442:SF1">
    <property type="entry name" value="RING FINGER PROTEIN 17"/>
    <property type="match status" value="1"/>
</dbReference>
<reference evidence="3" key="1">
    <citation type="thesis" date="2020" institute="ProQuest LLC" country="789 East Eisenhower Parkway, Ann Arbor, MI, USA">
        <title>Comparative Genomics and Chromosome Evolution.</title>
        <authorList>
            <person name="Mudd A.B."/>
        </authorList>
    </citation>
    <scope>NUCLEOTIDE SEQUENCE</scope>
    <source>
        <strain evidence="3">Female2</strain>
        <tissue evidence="3">Blood</tissue>
    </source>
</reference>
<dbReference type="PROSITE" id="PS50304">
    <property type="entry name" value="TUDOR"/>
    <property type="match status" value="1"/>
</dbReference>
<gene>
    <name evidence="3" type="ORF">GDO86_010517</name>
</gene>
<feature type="compositionally biased region" description="Basic and acidic residues" evidence="1">
    <location>
        <begin position="151"/>
        <end position="175"/>
    </location>
</feature>
<protein>
    <recommendedName>
        <fullName evidence="2">Tudor domain-containing protein</fullName>
    </recommendedName>
</protein>
<dbReference type="Gene3D" id="2.40.50.90">
    <property type="match status" value="1"/>
</dbReference>
<name>A0A8T2JTS1_9PIPI</name>
<dbReference type="Proteomes" id="UP000812440">
    <property type="component" value="Chromosome 5"/>
</dbReference>
<sequence>MTVRFVDYGNEETVHKEQVRKLPVDLAAIPVQAFPCCLSGFSFSEGCWSSDGCAFFYEKVTEGVLDITVADIQEHGASKMPIASIIVNCNGKNINKEMMQFWQNGGKINLPHEEFNYGKEVTARNNAILSQTMMHGNGHLDNYKPPNDYFRNDGDPGSDAVEKNACDPTDTEVHHQPAMGEDSEVTDTLSSNVDDDIQTTDHASEFRHITKDKSFVTKRGHHGSGYFMRTRH</sequence>
<dbReference type="Gene3D" id="2.30.30.140">
    <property type="match status" value="1"/>
</dbReference>
<comment type="caution">
    <text evidence="3">The sequence shown here is derived from an EMBL/GenBank/DDBJ whole genome shotgun (WGS) entry which is preliminary data.</text>
</comment>
<dbReference type="EMBL" id="JAACNH010000004">
    <property type="protein sequence ID" value="KAG8445756.1"/>
    <property type="molecule type" value="Genomic_DNA"/>
</dbReference>
<dbReference type="PANTHER" id="PTHR16442">
    <property type="entry name" value="RING FINGER PROTEIN 17"/>
    <property type="match status" value="1"/>
</dbReference>
<dbReference type="InterPro" id="IPR035437">
    <property type="entry name" value="SNase_OB-fold_sf"/>
</dbReference>
<evidence type="ECO:0000313" key="3">
    <source>
        <dbReference type="EMBL" id="KAG8445756.1"/>
    </source>
</evidence>
<dbReference type="SUPFAM" id="SSF63748">
    <property type="entry name" value="Tudor/PWWP/MBT"/>
    <property type="match status" value="1"/>
</dbReference>
<dbReference type="AlphaFoldDB" id="A0A8T2JTS1"/>